<keyword evidence="2" id="KW-1185">Reference proteome</keyword>
<dbReference type="HOGENOM" id="CLU_2026988_0_0_1"/>
<proteinExistence type="predicted"/>
<dbReference type="RefSeq" id="XP_007870097.1">
    <property type="nucleotide sequence ID" value="XM_007871906.1"/>
</dbReference>
<gene>
    <name evidence="1" type="ORF">GLOTRDRAFT_133027</name>
</gene>
<evidence type="ECO:0000313" key="2">
    <source>
        <dbReference type="Proteomes" id="UP000030669"/>
    </source>
</evidence>
<dbReference type="Proteomes" id="UP000030669">
    <property type="component" value="Unassembled WGS sequence"/>
</dbReference>
<organism evidence="1 2">
    <name type="scientific">Gloeophyllum trabeum (strain ATCC 11539 / FP-39264 / Madison 617)</name>
    <name type="common">Brown rot fungus</name>
    <dbReference type="NCBI Taxonomy" id="670483"/>
    <lineage>
        <taxon>Eukaryota</taxon>
        <taxon>Fungi</taxon>
        <taxon>Dikarya</taxon>
        <taxon>Basidiomycota</taxon>
        <taxon>Agaricomycotina</taxon>
        <taxon>Agaricomycetes</taxon>
        <taxon>Gloeophyllales</taxon>
        <taxon>Gloeophyllaceae</taxon>
        <taxon>Gloeophyllum</taxon>
    </lineage>
</organism>
<reference evidence="1 2" key="1">
    <citation type="journal article" date="2012" name="Science">
        <title>The Paleozoic origin of enzymatic lignin decomposition reconstructed from 31 fungal genomes.</title>
        <authorList>
            <person name="Floudas D."/>
            <person name="Binder M."/>
            <person name="Riley R."/>
            <person name="Barry K."/>
            <person name="Blanchette R.A."/>
            <person name="Henrissat B."/>
            <person name="Martinez A.T."/>
            <person name="Otillar R."/>
            <person name="Spatafora J.W."/>
            <person name="Yadav J.S."/>
            <person name="Aerts A."/>
            <person name="Benoit I."/>
            <person name="Boyd A."/>
            <person name="Carlson A."/>
            <person name="Copeland A."/>
            <person name="Coutinho P.M."/>
            <person name="de Vries R.P."/>
            <person name="Ferreira P."/>
            <person name="Findley K."/>
            <person name="Foster B."/>
            <person name="Gaskell J."/>
            <person name="Glotzer D."/>
            <person name="Gorecki P."/>
            <person name="Heitman J."/>
            <person name="Hesse C."/>
            <person name="Hori C."/>
            <person name="Igarashi K."/>
            <person name="Jurgens J.A."/>
            <person name="Kallen N."/>
            <person name="Kersten P."/>
            <person name="Kohler A."/>
            <person name="Kuees U."/>
            <person name="Kumar T.K.A."/>
            <person name="Kuo A."/>
            <person name="LaButti K."/>
            <person name="Larrondo L.F."/>
            <person name="Lindquist E."/>
            <person name="Ling A."/>
            <person name="Lombard V."/>
            <person name="Lucas S."/>
            <person name="Lundell T."/>
            <person name="Martin R."/>
            <person name="McLaughlin D.J."/>
            <person name="Morgenstern I."/>
            <person name="Morin E."/>
            <person name="Murat C."/>
            <person name="Nagy L.G."/>
            <person name="Nolan M."/>
            <person name="Ohm R.A."/>
            <person name="Patyshakuliyeva A."/>
            <person name="Rokas A."/>
            <person name="Ruiz-Duenas F.J."/>
            <person name="Sabat G."/>
            <person name="Salamov A."/>
            <person name="Samejima M."/>
            <person name="Schmutz J."/>
            <person name="Slot J.C."/>
            <person name="St John F."/>
            <person name="Stenlid J."/>
            <person name="Sun H."/>
            <person name="Sun S."/>
            <person name="Syed K."/>
            <person name="Tsang A."/>
            <person name="Wiebenga A."/>
            <person name="Young D."/>
            <person name="Pisabarro A."/>
            <person name="Eastwood D.C."/>
            <person name="Martin F."/>
            <person name="Cullen D."/>
            <person name="Grigoriev I.V."/>
            <person name="Hibbett D.S."/>
        </authorList>
    </citation>
    <scope>NUCLEOTIDE SEQUENCE [LARGE SCALE GENOMIC DNA]</scope>
    <source>
        <strain evidence="1 2">ATCC 11539</strain>
    </source>
</reference>
<dbReference type="EMBL" id="KB469310">
    <property type="protein sequence ID" value="EPQ51657.1"/>
    <property type="molecule type" value="Genomic_DNA"/>
</dbReference>
<evidence type="ECO:0000313" key="1">
    <source>
        <dbReference type="EMBL" id="EPQ51657.1"/>
    </source>
</evidence>
<sequence length="122" mass="13626">MTHSHTASLRRLSFVSAHPGHARSHINPHASSPDETCINTWHSTNPFAVNFSPQAQRIHKEREIVHTADMLPAILGSAHIAPLEKKREPCRADRQDADKAKLQMLSQGFAETGSTHHDAFYM</sequence>
<name>S7PWF1_GLOTA</name>
<dbReference type="KEGG" id="gtr:GLOTRDRAFT_133027"/>
<dbReference type="AlphaFoldDB" id="S7PWF1"/>
<dbReference type="GeneID" id="19302630"/>
<protein>
    <submittedName>
        <fullName evidence="1">Uncharacterized protein</fullName>
    </submittedName>
</protein>
<accession>S7PWF1</accession>